<comment type="caution">
    <text evidence="3">The sequence shown here is derived from an EMBL/GenBank/DDBJ whole genome shotgun (WGS) entry which is preliminary data.</text>
</comment>
<proteinExistence type="inferred from homology"/>
<dbReference type="Pfam" id="PF02021">
    <property type="entry name" value="UPF0102"/>
    <property type="match status" value="1"/>
</dbReference>
<dbReference type="InterPro" id="IPR011856">
    <property type="entry name" value="tRNA_endonuc-like_dom_sf"/>
</dbReference>
<dbReference type="SUPFAM" id="SSF52980">
    <property type="entry name" value="Restriction endonuclease-like"/>
    <property type="match status" value="1"/>
</dbReference>
<protein>
    <recommendedName>
        <fullName evidence="2">UPF0102 protein ACD_4C00199G0004</fullName>
    </recommendedName>
</protein>
<evidence type="ECO:0000256" key="1">
    <source>
        <dbReference type="ARBA" id="ARBA00006738"/>
    </source>
</evidence>
<gene>
    <name evidence="3" type="ORF">ACD_4C00199G0004</name>
</gene>
<dbReference type="PANTHER" id="PTHR34039">
    <property type="entry name" value="UPF0102 PROTEIN YRAN"/>
    <property type="match status" value="1"/>
</dbReference>
<dbReference type="InterPro" id="IPR003509">
    <property type="entry name" value="UPF0102_YraN-like"/>
</dbReference>
<dbReference type="PANTHER" id="PTHR34039:SF1">
    <property type="entry name" value="UPF0102 PROTEIN YRAN"/>
    <property type="match status" value="1"/>
</dbReference>
<comment type="similarity">
    <text evidence="1 2">Belongs to the UPF0102 family.</text>
</comment>
<reference evidence="3" key="1">
    <citation type="journal article" date="2012" name="Science">
        <title>Fermentation, hydrogen, and sulfur metabolism in multiple uncultivated bacterial phyla.</title>
        <authorList>
            <person name="Wrighton K.C."/>
            <person name="Thomas B.C."/>
            <person name="Sharon I."/>
            <person name="Miller C.S."/>
            <person name="Castelle C.J."/>
            <person name="VerBerkmoes N.C."/>
            <person name="Wilkins M.J."/>
            <person name="Hettich R.L."/>
            <person name="Lipton M.S."/>
            <person name="Williams K.H."/>
            <person name="Long P.E."/>
            <person name="Banfield J.F."/>
        </authorList>
    </citation>
    <scope>NUCLEOTIDE SEQUENCE [LARGE SCALE GENOMIC DNA]</scope>
</reference>
<dbReference type="AlphaFoldDB" id="K2GTL5"/>
<dbReference type="Gene3D" id="3.40.1350.10">
    <property type="match status" value="1"/>
</dbReference>
<evidence type="ECO:0000256" key="2">
    <source>
        <dbReference type="HAMAP-Rule" id="MF_00048"/>
    </source>
</evidence>
<sequence>MDSSTKSGNIWEIIAIKYLLNEWYKIIETNFKIKWWEIDIVSEFGSNIIFFEVKYRRNDLYWTPEEALNKTKRKNILRTIKYYMMKNKIREDTVRFEFIGITETNCGVKLNHFKDIEL</sequence>
<dbReference type="HAMAP" id="MF_00048">
    <property type="entry name" value="UPF0102"/>
    <property type="match status" value="1"/>
</dbReference>
<evidence type="ECO:0000313" key="3">
    <source>
        <dbReference type="EMBL" id="EKE26675.1"/>
    </source>
</evidence>
<organism evidence="3">
    <name type="scientific">uncultured bacterium</name>
    <name type="common">gcode 4</name>
    <dbReference type="NCBI Taxonomy" id="1234023"/>
    <lineage>
        <taxon>Bacteria</taxon>
        <taxon>environmental samples</taxon>
    </lineage>
</organism>
<name>K2GTL5_9BACT</name>
<dbReference type="GO" id="GO:0003676">
    <property type="term" value="F:nucleic acid binding"/>
    <property type="evidence" value="ECO:0007669"/>
    <property type="project" value="InterPro"/>
</dbReference>
<dbReference type="InterPro" id="IPR011335">
    <property type="entry name" value="Restrct_endonuc-II-like"/>
</dbReference>
<dbReference type="EMBL" id="AMFJ01000715">
    <property type="protein sequence ID" value="EKE26675.1"/>
    <property type="molecule type" value="Genomic_DNA"/>
</dbReference>
<accession>K2GTL5</accession>